<keyword evidence="2" id="KW-1185">Reference proteome</keyword>
<sequence>MCNIAEYTINDERSIRTVLGETAKLSQSWQTESEMALTTGWFTYPTPRDTAGFRGFNDEHLFVLWFGGNWIGTRKIIEGKHVRLFKRTTPEELKALRTSLKMKN</sequence>
<dbReference type="EMBL" id="QYUR01000006">
    <property type="protein sequence ID" value="RJG09745.1"/>
    <property type="molecule type" value="Genomic_DNA"/>
</dbReference>
<comment type="caution">
    <text evidence="1">The sequence shown here is derived from an EMBL/GenBank/DDBJ whole genome shotgun (WGS) entry which is preliminary data.</text>
</comment>
<gene>
    <name evidence="1" type="ORF">D3879_16895</name>
</gene>
<organism evidence="1 2">
    <name type="scientific">Pseudomonas cavernicola</name>
    <dbReference type="NCBI Taxonomy" id="2320866"/>
    <lineage>
        <taxon>Bacteria</taxon>
        <taxon>Pseudomonadati</taxon>
        <taxon>Pseudomonadota</taxon>
        <taxon>Gammaproteobacteria</taxon>
        <taxon>Pseudomonadales</taxon>
        <taxon>Pseudomonadaceae</taxon>
        <taxon>Pseudomonas</taxon>
    </lineage>
</organism>
<name>A0A418XB57_9PSED</name>
<evidence type="ECO:0000313" key="2">
    <source>
        <dbReference type="Proteomes" id="UP000284021"/>
    </source>
</evidence>
<dbReference type="Proteomes" id="UP000284021">
    <property type="component" value="Unassembled WGS sequence"/>
</dbReference>
<evidence type="ECO:0000313" key="1">
    <source>
        <dbReference type="EMBL" id="RJG09745.1"/>
    </source>
</evidence>
<protein>
    <submittedName>
        <fullName evidence="1">Uncharacterized protein</fullName>
    </submittedName>
</protein>
<accession>A0A418XB57</accession>
<proteinExistence type="predicted"/>
<dbReference type="AlphaFoldDB" id="A0A418XB57"/>
<reference evidence="1 2" key="1">
    <citation type="submission" date="2018-09" db="EMBL/GenBank/DDBJ databases">
        <authorList>
            <person name="Zhu H."/>
        </authorList>
    </citation>
    <scope>NUCLEOTIDE SEQUENCE [LARGE SCALE GENOMIC DNA]</scope>
    <source>
        <strain evidence="1 2">K1S02-6</strain>
    </source>
</reference>